<keyword evidence="2" id="KW-0067">ATP-binding</keyword>
<evidence type="ECO:0000259" key="4">
    <source>
        <dbReference type="PROSITE" id="PS50893"/>
    </source>
</evidence>
<comment type="caution">
    <text evidence="5">The sequence shown here is derived from an EMBL/GenBank/DDBJ whole genome shotgun (WGS) entry which is preliminary data.</text>
</comment>
<dbReference type="Gene3D" id="3.40.50.300">
    <property type="entry name" value="P-loop containing nucleotide triphosphate hydrolases"/>
    <property type="match status" value="2"/>
</dbReference>
<evidence type="ECO:0000256" key="3">
    <source>
        <dbReference type="SAM" id="Coils"/>
    </source>
</evidence>
<evidence type="ECO:0000256" key="2">
    <source>
        <dbReference type="ARBA" id="ARBA00022840"/>
    </source>
</evidence>
<keyword evidence="3" id="KW-0175">Coiled coil</keyword>
<dbReference type="PANTHER" id="PTHR42855:SF2">
    <property type="entry name" value="DRUG RESISTANCE ABC TRANSPORTER,ATP-BINDING PROTEIN"/>
    <property type="match status" value="1"/>
</dbReference>
<dbReference type="PROSITE" id="PS50893">
    <property type="entry name" value="ABC_TRANSPORTER_2"/>
    <property type="match status" value="2"/>
</dbReference>
<gene>
    <name evidence="5" type="ORF">J2S05_003026</name>
</gene>
<dbReference type="EMBL" id="JAUSUA010000004">
    <property type="protein sequence ID" value="MDQ0208217.1"/>
    <property type="molecule type" value="Genomic_DNA"/>
</dbReference>
<dbReference type="InterPro" id="IPR017871">
    <property type="entry name" value="ABC_transporter-like_CS"/>
</dbReference>
<keyword evidence="6" id="KW-1185">Reference proteome</keyword>
<dbReference type="Pfam" id="PF12848">
    <property type="entry name" value="ABC_tran_Xtn"/>
    <property type="match status" value="1"/>
</dbReference>
<evidence type="ECO:0000313" key="6">
    <source>
        <dbReference type="Proteomes" id="UP001225034"/>
    </source>
</evidence>
<dbReference type="PROSITE" id="PS00211">
    <property type="entry name" value="ABC_TRANSPORTER_1"/>
    <property type="match status" value="2"/>
</dbReference>
<feature type="coiled-coil region" evidence="3">
    <location>
        <begin position="248"/>
        <end position="275"/>
    </location>
</feature>
<protein>
    <submittedName>
        <fullName evidence="5">ATPase subunit of ABC transporter with duplicated ATPase domains</fullName>
    </submittedName>
</protein>
<dbReference type="Proteomes" id="UP001225034">
    <property type="component" value="Unassembled WGS sequence"/>
</dbReference>
<accession>A0ABT9YK43</accession>
<dbReference type="PANTHER" id="PTHR42855">
    <property type="entry name" value="ABC TRANSPORTER ATP-BINDING SUBUNIT"/>
    <property type="match status" value="1"/>
</dbReference>
<dbReference type="InterPro" id="IPR051309">
    <property type="entry name" value="ABCF_ATPase"/>
</dbReference>
<reference evidence="5 6" key="1">
    <citation type="submission" date="2023-07" db="EMBL/GenBank/DDBJ databases">
        <title>Genomic Encyclopedia of Type Strains, Phase IV (KMG-IV): sequencing the most valuable type-strain genomes for metagenomic binning, comparative biology and taxonomic classification.</title>
        <authorList>
            <person name="Goeker M."/>
        </authorList>
    </citation>
    <scope>NUCLEOTIDE SEQUENCE [LARGE SCALE GENOMIC DNA]</scope>
    <source>
        <strain evidence="5 6">DSM 19154</strain>
    </source>
</reference>
<evidence type="ECO:0000256" key="1">
    <source>
        <dbReference type="ARBA" id="ARBA00022741"/>
    </source>
</evidence>
<dbReference type="Pfam" id="PF00005">
    <property type="entry name" value="ABC_tran"/>
    <property type="match status" value="2"/>
</dbReference>
<sequence length="517" mass="59241">MSVLSVSKLSHGFGDRAIFQDVSFRLLKGEHIGLIGANGEGKSSFMNIITGKLMPDEGKVEWSKNVRIGYLDQHTNLQKGQTMRDVLKGAFKYLFDMEADMNALYEKMGEVDAEQLEKLLEEVGVIQDTLTNNDFYIVDTKVDEIARGLGLEEIGLDKDVTDLSGGQRTKVLLAKLLLEKPDILLLDEPTNYLDEQHINWLTRYLQDYENAFILISHDIPFLNRVVNLIYHMENQELNRYVGDYEHFLEVHEMKKQQLESAFKRQQQEISQLKDFVARNKARVSTRNMAMSRQKKLDKMDVIELAKEKPKPDFHFHTARTPSKYIFEAKDLVIGYDEPLTRPLDLELIRNSKIALTGANGIGKTTLLKSLLRLIEPLSGNVIRGDYQEVGYFEQEVKDSNKTCIEEIWDTFPSFTQQEVRSALARCGLTTKHIESKIMVLSGGEKAKVRLCKLMNSQTNILILDEPTNHLDVDAKAELKRALQEYKGTVLLICHEPEFYEGLVTDIWNCEDWTTKVI</sequence>
<name>A0ABT9YK43_9BACI</name>
<dbReference type="RefSeq" id="WP_306984100.1">
    <property type="nucleotide sequence ID" value="NZ_JAUSUA010000004.1"/>
</dbReference>
<feature type="domain" description="ABC transporter" evidence="4">
    <location>
        <begin position="1"/>
        <end position="259"/>
    </location>
</feature>
<organism evidence="5 6">
    <name type="scientific">Alkalicoccobacillus murimartini</name>
    <dbReference type="NCBI Taxonomy" id="171685"/>
    <lineage>
        <taxon>Bacteria</taxon>
        <taxon>Bacillati</taxon>
        <taxon>Bacillota</taxon>
        <taxon>Bacilli</taxon>
        <taxon>Bacillales</taxon>
        <taxon>Bacillaceae</taxon>
        <taxon>Alkalicoccobacillus</taxon>
    </lineage>
</organism>
<dbReference type="CDD" id="cd03221">
    <property type="entry name" value="ABCF_EF-3"/>
    <property type="match status" value="2"/>
</dbReference>
<proteinExistence type="predicted"/>
<dbReference type="SMART" id="SM00382">
    <property type="entry name" value="AAA"/>
    <property type="match status" value="2"/>
</dbReference>
<keyword evidence="1" id="KW-0547">Nucleotide-binding</keyword>
<dbReference type="InterPro" id="IPR027417">
    <property type="entry name" value="P-loop_NTPase"/>
</dbReference>
<evidence type="ECO:0000313" key="5">
    <source>
        <dbReference type="EMBL" id="MDQ0208217.1"/>
    </source>
</evidence>
<dbReference type="InterPro" id="IPR032781">
    <property type="entry name" value="ABC_tran_Xtn"/>
</dbReference>
<dbReference type="InterPro" id="IPR003593">
    <property type="entry name" value="AAA+_ATPase"/>
</dbReference>
<feature type="domain" description="ABC transporter" evidence="4">
    <location>
        <begin position="320"/>
        <end position="517"/>
    </location>
</feature>
<dbReference type="InterPro" id="IPR003439">
    <property type="entry name" value="ABC_transporter-like_ATP-bd"/>
</dbReference>
<dbReference type="SUPFAM" id="SSF52540">
    <property type="entry name" value="P-loop containing nucleoside triphosphate hydrolases"/>
    <property type="match status" value="2"/>
</dbReference>